<evidence type="ECO:0000313" key="2">
    <source>
        <dbReference type="EMBL" id="MBL0745083.1"/>
    </source>
</evidence>
<keyword evidence="3" id="KW-1185">Reference proteome</keyword>
<dbReference type="InterPro" id="IPR046860">
    <property type="entry name" value="SnoaL_5"/>
</dbReference>
<feature type="domain" description="SnoaL-like" evidence="1">
    <location>
        <begin position="1"/>
        <end position="117"/>
    </location>
</feature>
<dbReference type="Pfam" id="PF20409">
    <property type="entry name" value="SnoaL_5"/>
    <property type="match status" value="1"/>
</dbReference>
<dbReference type="SUPFAM" id="SSF54427">
    <property type="entry name" value="NTF2-like"/>
    <property type="match status" value="1"/>
</dbReference>
<accession>A0ABS1L037</accession>
<organism evidence="2 3">
    <name type="scientific">Chryseolinea lacunae</name>
    <dbReference type="NCBI Taxonomy" id="2801331"/>
    <lineage>
        <taxon>Bacteria</taxon>
        <taxon>Pseudomonadati</taxon>
        <taxon>Bacteroidota</taxon>
        <taxon>Cytophagia</taxon>
        <taxon>Cytophagales</taxon>
        <taxon>Fulvivirgaceae</taxon>
        <taxon>Chryseolinea</taxon>
    </lineage>
</organism>
<gene>
    <name evidence="2" type="ORF">JI741_27890</name>
</gene>
<evidence type="ECO:0000313" key="3">
    <source>
        <dbReference type="Proteomes" id="UP000613030"/>
    </source>
</evidence>
<dbReference type="EMBL" id="JAERRB010000014">
    <property type="protein sequence ID" value="MBL0745083.1"/>
    <property type="molecule type" value="Genomic_DNA"/>
</dbReference>
<protein>
    <submittedName>
        <fullName evidence="2">Nuclear transport factor 2 family protein</fullName>
    </submittedName>
</protein>
<name>A0ABS1L037_9BACT</name>
<dbReference type="InterPro" id="IPR032710">
    <property type="entry name" value="NTF2-like_dom_sf"/>
</dbReference>
<dbReference type="Gene3D" id="3.10.450.50">
    <property type="match status" value="1"/>
</dbReference>
<dbReference type="RefSeq" id="WP_202015285.1">
    <property type="nucleotide sequence ID" value="NZ_JAERRB010000014.1"/>
</dbReference>
<comment type="caution">
    <text evidence="2">The sequence shown here is derived from an EMBL/GenBank/DDBJ whole genome shotgun (WGS) entry which is preliminary data.</text>
</comment>
<reference evidence="2 3" key="1">
    <citation type="submission" date="2021-01" db="EMBL/GenBank/DDBJ databases">
        <title>Chryseolinea sp. Jin1 Genome sequencing and assembly.</title>
        <authorList>
            <person name="Kim I."/>
        </authorList>
    </citation>
    <scope>NUCLEOTIDE SEQUENCE [LARGE SCALE GENOMIC DNA]</scope>
    <source>
        <strain evidence="2 3">Jin1</strain>
    </source>
</reference>
<sequence>MTTQDVANRFMELASLGKYVDIQHELFHDAIECIEPDHSPMPGVKGKTAVMERLRAWYENVVETHDGAITQPIVIGNFFALGMMADMTFKNAGRQKMEELCVYEVSDGKIVKEQYFY</sequence>
<evidence type="ECO:0000259" key="1">
    <source>
        <dbReference type="Pfam" id="PF20409"/>
    </source>
</evidence>
<dbReference type="Proteomes" id="UP000613030">
    <property type="component" value="Unassembled WGS sequence"/>
</dbReference>
<proteinExistence type="predicted"/>